<dbReference type="Pfam" id="PF00378">
    <property type="entry name" value="ECH_1"/>
    <property type="match status" value="1"/>
</dbReference>
<dbReference type="EMBL" id="BAAAFZ010000124">
    <property type="protein sequence ID" value="GAA0608020.1"/>
    <property type="molecule type" value="Genomic_DNA"/>
</dbReference>
<dbReference type="PANTHER" id="PTHR42964:SF1">
    <property type="entry name" value="POLYKETIDE BIOSYNTHESIS ENOYL-COA HYDRATASE PKSH-RELATED"/>
    <property type="match status" value="1"/>
</dbReference>
<accession>A0ABN1GBQ4</accession>
<evidence type="ECO:0000313" key="3">
    <source>
        <dbReference type="Proteomes" id="UP001501588"/>
    </source>
</evidence>
<reference evidence="2 3" key="1">
    <citation type="journal article" date="2019" name="Int. J. Syst. Evol. Microbiol.">
        <title>The Global Catalogue of Microorganisms (GCM) 10K type strain sequencing project: providing services to taxonomists for standard genome sequencing and annotation.</title>
        <authorList>
            <consortium name="The Broad Institute Genomics Platform"/>
            <consortium name="The Broad Institute Genome Sequencing Center for Infectious Disease"/>
            <person name="Wu L."/>
            <person name="Ma J."/>
        </authorList>
    </citation>
    <scope>NUCLEOTIDE SEQUENCE [LARGE SCALE GENOMIC DNA]</scope>
    <source>
        <strain evidence="2 3">JCM 9933</strain>
    </source>
</reference>
<gene>
    <name evidence="2" type="primary">atuE</name>
    <name evidence="2" type="ORF">GCM10009416_51040</name>
</gene>
<dbReference type="PANTHER" id="PTHR42964">
    <property type="entry name" value="ENOYL-COA HYDRATASE"/>
    <property type="match status" value="1"/>
</dbReference>
<dbReference type="CDD" id="cd06558">
    <property type="entry name" value="crotonase-like"/>
    <property type="match status" value="1"/>
</dbReference>
<sequence>MSEEQPLLVRREGPVVRAAMNRPHRRNAMSAAMMAAMDGLLDELEADRAAARVLVLEGAGGHFCAGLDLGEVAETPGDEQAKLAAQVARNAATGARFARIAALPQVVVARVQGGAFAGGLGFVCAADVALCDATARFSAPEVRRGLVAAQILPWVVRRTGRAAAQRMVLQANVLDAAAAARIGLVHEALPDAAALDAAVAALVADLLRGAPGAVAETKALLAALGPVAPEGYAAAGADAFARCAVGEAKEGIAAFQEKRPPAWEVG</sequence>
<evidence type="ECO:0000256" key="1">
    <source>
        <dbReference type="ARBA" id="ARBA00005254"/>
    </source>
</evidence>
<comment type="similarity">
    <text evidence="1">Belongs to the enoyl-CoA hydratase/isomerase family.</text>
</comment>
<dbReference type="InterPro" id="IPR014748">
    <property type="entry name" value="Enoyl-CoA_hydra_C"/>
</dbReference>
<dbReference type="InterPro" id="IPR001753">
    <property type="entry name" value="Enoyl-CoA_hydra/iso"/>
</dbReference>
<name>A0ABN1GBQ4_9PROT</name>
<evidence type="ECO:0000313" key="2">
    <source>
        <dbReference type="EMBL" id="GAA0608020.1"/>
    </source>
</evidence>
<dbReference type="RefSeq" id="WP_343898301.1">
    <property type="nucleotide sequence ID" value="NZ_BAAAFZ010000124.1"/>
</dbReference>
<organism evidence="2 3">
    <name type="scientific">Craurococcus roseus</name>
    <dbReference type="NCBI Taxonomy" id="77585"/>
    <lineage>
        <taxon>Bacteria</taxon>
        <taxon>Pseudomonadati</taxon>
        <taxon>Pseudomonadota</taxon>
        <taxon>Alphaproteobacteria</taxon>
        <taxon>Acetobacterales</taxon>
        <taxon>Acetobacteraceae</taxon>
        <taxon>Craurococcus</taxon>
    </lineage>
</organism>
<dbReference type="InterPro" id="IPR051683">
    <property type="entry name" value="Enoyl-CoA_Hydratase/Isomerase"/>
</dbReference>
<proteinExistence type="inferred from homology"/>
<dbReference type="InterPro" id="IPR029045">
    <property type="entry name" value="ClpP/crotonase-like_dom_sf"/>
</dbReference>
<dbReference type="Gene3D" id="3.90.226.10">
    <property type="entry name" value="2-enoyl-CoA Hydratase, Chain A, domain 1"/>
    <property type="match status" value="1"/>
</dbReference>
<keyword evidence="3" id="KW-1185">Reference proteome</keyword>
<dbReference type="Gene3D" id="1.10.12.10">
    <property type="entry name" value="Lyase 2-enoyl-coa Hydratase, Chain A, domain 2"/>
    <property type="match status" value="1"/>
</dbReference>
<comment type="caution">
    <text evidence="2">The sequence shown here is derived from an EMBL/GenBank/DDBJ whole genome shotgun (WGS) entry which is preliminary data.</text>
</comment>
<dbReference type="Proteomes" id="UP001501588">
    <property type="component" value="Unassembled WGS sequence"/>
</dbReference>
<dbReference type="SUPFAM" id="SSF52096">
    <property type="entry name" value="ClpP/crotonase"/>
    <property type="match status" value="1"/>
</dbReference>
<protein>
    <submittedName>
        <fullName evidence="2">Isohexenylglutaconyl-CoA hydratase</fullName>
    </submittedName>
</protein>